<dbReference type="GO" id="GO:0005839">
    <property type="term" value="C:proteasome core complex"/>
    <property type="evidence" value="ECO:0007669"/>
    <property type="project" value="InterPro"/>
</dbReference>
<dbReference type="SUPFAM" id="SSF56235">
    <property type="entry name" value="N-terminal nucleophile aminohydrolases (Ntn hydrolases)"/>
    <property type="match status" value="1"/>
</dbReference>
<organism evidence="1 2">
    <name type="scientific">Microseira wollei NIES-4236</name>
    <dbReference type="NCBI Taxonomy" id="2530354"/>
    <lineage>
        <taxon>Bacteria</taxon>
        <taxon>Bacillati</taxon>
        <taxon>Cyanobacteriota</taxon>
        <taxon>Cyanophyceae</taxon>
        <taxon>Oscillatoriophycideae</taxon>
        <taxon>Aerosakkonematales</taxon>
        <taxon>Aerosakkonemataceae</taxon>
        <taxon>Microseira</taxon>
    </lineage>
</organism>
<sequence>MTREIFSFCSFSESSAYLRFVHSKDMTYCLGIITKFGLVMASDSRTNAGVDYVSNYQKLFDFSLEGERVIVICTAGNLSITQSVIACLQKDLKAQEKVNLHTLPTLYEVASYVGATIRQIQQKDGTWLQKDGIDYKCSFLVGGQIRGEEPQIYLIYNQGNFIHATPETPFLQLGETKYGKPILDRTLKYDTPLESAAKCALLSIDSTMKSNISVGPPISMIMYETDTFTIKHQLQLPPGDPYLLKIRKLWEESLRKAFDNMPDVEWKYYRENGTEAVSAD</sequence>
<proteinExistence type="predicted"/>
<keyword evidence="1" id="KW-0647">Proteasome</keyword>
<dbReference type="InterPro" id="IPR001353">
    <property type="entry name" value="Proteasome_sua/b"/>
</dbReference>
<dbReference type="Proteomes" id="UP001050975">
    <property type="component" value="Unassembled WGS sequence"/>
</dbReference>
<dbReference type="InterPro" id="IPR029055">
    <property type="entry name" value="Ntn_hydrolases_N"/>
</dbReference>
<gene>
    <name evidence="1" type="ORF">MiSe_27380</name>
</gene>
<accession>A0AAV3X754</accession>
<name>A0AAV3X754_9CYAN</name>
<dbReference type="PIRSF" id="PIRSF009120">
    <property type="entry name" value="UCP009120_prtse"/>
    <property type="match status" value="1"/>
</dbReference>
<dbReference type="Pfam" id="PF00227">
    <property type="entry name" value="Proteasome"/>
    <property type="match status" value="1"/>
</dbReference>
<dbReference type="EMBL" id="BLAY01000037">
    <property type="protein sequence ID" value="GET37984.1"/>
    <property type="molecule type" value="Genomic_DNA"/>
</dbReference>
<evidence type="ECO:0000313" key="2">
    <source>
        <dbReference type="Proteomes" id="UP001050975"/>
    </source>
</evidence>
<protein>
    <submittedName>
        <fullName evidence="1">20S proteasome A and B subunits</fullName>
    </submittedName>
</protein>
<dbReference type="InterPro" id="IPR016545">
    <property type="entry name" value="UCP009120_prtse"/>
</dbReference>
<keyword evidence="2" id="KW-1185">Reference proteome</keyword>
<dbReference type="CDD" id="cd03765">
    <property type="entry name" value="proteasome_beta_bacterial"/>
    <property type="match status" value="1"/>
</dbReference>
<dbReference type="Gene3D" id="3.60.20.10">
    <property type="entry name" value="Glutamine Phosphoribosylpyrophosphate, subunit 1, domain 1"/>
    <property type="match status" value="1"/>
</dbReference>
<evidence type="ECO:0000313" key="1">
    <source>
        <dbReference type="EMBL" id="GET37984.1"/>
    </source>
</evidence>
<comment type="caution">
    <text evidence="1">The sequence shown here is derived from an EMBL/GenBank/DDBJ whole genome shotgun (WGS) entry which is preliminary data.</text>
</comment>
<reference evidence="1" key="1">
    <citation type="submission" date="2019-10" db="EMBL/GenBank/DDBJ databases">
        <title>Draft genome sequece of Microseira wollei NIES-4236.</title>
        <authorList>
            <person name="Yamaguchi H."/>
            <person name="Suzuki S."/>
            <person name="Kawachi M."/>
        </authorList>
    </citation>
    <scope>NUCLEOTIDE SEQUENCE</scope>
    <source>
        <strain evidence="1">NIES-4236</strain>
    </source>
</reference>
<dbReference type="GO" id="GO:0051603">
    <property type="term" value="P:proteolysis involved in protein catabolic process"/>
    <property type="evidence" value="ECO:0007669"/>
    <property type="project" value="InterPro"/>
</dbReference>
<dbReference type="AlphaFoldDB" id="A0AAV3X754"/>